<protein>
    <submittedName>
        <fullName evidence="3">Activator of Hsp90 ATPase 1 family protein</fullName>
    </submittedName>
</protein>
<evidence type="ECO:0000259" key="2">
    <source>
        <dbReference type="Pfam" id="PF08327"/>
    </source>
</evidence>
<comment type="similarity">
    <text evidence="1">Belongs to the AHA1 family.</text>
</comment>
<dbReference type="CDD" id="cd07814">
    <property type="entry name" value="SRPBCC_CalC_Aha1-like"/>
    <property type="match status" value="1"/>
</dbReference>
<dbReference type="Gene3D" id="3.30.530.20">
    <property type="match status" value="1"/>
</dbReference>
<accession>A0A7Z1AZZ0</accession>
<name>A0A7Z1AZZ0_9PSEU</name>
<dbReference type="InterPro" id="IPR023393">
    <property type="entry name" value="START-like_dom_sf"/>
</dbReference>
<dbReference type="Pfam" id="PF08327">
    <property type="entry name" value="AHSA1"/>
    <property type="match status" value="1"/>
</dbReference>
<evidence type="ECO:0000313" key="3">
    <source>
        <dbReference type="EMBL" id="OLF11209.1"/>
    </source>
</evidence>
<feature type="domain" description="Activator of Hsp90 ATPase homologue 1/2-like C-terminal" evidence="2">
    <location>
        <begin position="20"/>
        <end position="131"/>
    </location>
</feature>
<dbReference type="SUPFAM" id="SSF55961">
    <property type="entry name" value="Bet v1-like"/>
    <property type="match status" value="1"/>
</dbReference>
<keyword evidence="4" id="KW-1185">Reference proteome</keyword>
<dbReference type="EMBL" id="MSIF01000005">
    <property type="protein sequence ID" value="OLF11209.1"/>
    <property type="molecule type" value="Genomic_DNA"/>
</dbReference>
<gene>
    <name evidence="3" type="ORF">BLA60_12755</name>
</gene>
<dbReference type="InterPro" id="IPR013538">
    <property type="entry name" value="ASHA1/2-like_C"/>
</dbReference>
<proteinExistence type="inferred from homology"/>
<comment type="caution">
    <text evidence="3">The sequence shown here is derived from an EMBL/GenBank/DDBJ whole genome shotgun (WGS) entry which is preliminary data.</text>
</comment>
<dbReference type="Proteomes" id="UP000185696">
    <property type="component" value="Unassembled WGS sequence"/>
</dbReference>
<evidence type="ECO:0000256" key="1">
    <source>
        <dbReference type="ARBA" id="ARBA00006817"/>
    </source>
</evidence>
<dbReference type="AlphaFoldDB" id="A0A7Z1AZZ0"/>
<reference evidence="3 4" key="1">
    <citation type="submission" date="2016-12" db="EMBL/GenBank/DDBJ databases">
        <title>The draft genome sequence of Actinophytocola xinjiangensis.</title>
        <authorList>
            <person name="Wang W."/>
            <person name="Yuan L."/>
        </authorList>
    </citation>
    <scope>NUCLEOTIDE SEQUENCE [LARGE SCALE GENOMIC DNA]</scope>
    <source>
        <strain evidence="3 4">CGMCC 4.4663</strain>
    </source>
</reference>
<evidence type="ECO:0000313" key="4">
    <source>
        <dbReference type="Proteomes" id="UP000185696"/>
    </source>
</evidence>
<sequence length="135" mass="15373">MVGLTQGAGWEIGVSGTVRHPVEQVWELLVSPRGLRLWLGVTELGTSRGDRYESADGTVGEVRSFRPHDRMRITWRPAGWDHDSTVQVALSSRGEGRTVLRFHQERLADEAERVRQRDHWRAVLARIVDALDQDH</sequence>
<organism evidence="3 4">
    <name type="scientific">Actinophytocola xinjiangensis</name>
    <dbReference type="NCBI Taxonomy" id="485602"/>
    <lineage>
        <taxon>Bacteria</taxon>
        <taxon>Bacillati</taxon>
        <taxon>Actinomycetota</taxon>
        <taxon>Actinomycetes</taxon>
        <taxon>Pseudonocardiales</taxon>
        <taxon>Pseudonocardiaceae</taxon>
    </lineage>
</organism>